<evidence type="ECO:0000313" key="2">
    <source>
        <dbReference type="Proteomes" id="UP000030206"/>
    </source>
</evidence>
<name>A0A0A0RMF8_9CAUD</name>
<gene>
    <name evidence="1" type="ORF">CPT_Mater88</name>
</gene>
<dbReference type="KEGG" id="vg:24606987"/>
<protein>
    <submittedName>
        <fullName evidence="1">Uncharacterized protein</fullName>
    </submittedName>
</protein>
<sequence>MVKCEHCGAEYPNYSAFGQDCFISSDGWSWEYFHNCLKDEDHLIINGYKKKEEN</sequence>
<proteinExistence type="predicted"/>
<dbReference type="GeneID" id="24606987"/>
<reference evidence="1 2" key="1">
    <citation type="submission" date="2014-07" db="EMBL/GenBank/DDBJ databases">
        <title>Complete Genome of Bacillus megaterium Myophage Mater.</title>
        <authorList>
            <person name="Lancaster J.C."/>
            <person name="Hodde M.K."/>
            <person name="Hernandez A.C."/>
            <person name="Everett G.F.K."/>
        </authorList>
    </citation>
    <scope>NUCLEOTIDE SEQUENCE [LARGE SCALE GENOMIC DNA]</scope>
</reference>
<dbReference type="Proteomes" id="UP000030206">
    <property type="component" value="Segment"/>
</dbReference>
<keyword evidence="2" id="KW-1185">Reference proteome</keyword>
<dbReference type="EMBL" id="KM236245">
    <property type="protein sequence ID" value="AIW03245.1"/>
    <property type="molecule type" value="Genomic_DNA"/>
</dbReference>
<organism evidence="1 2">
    <name type="scientific">Bacillus phage Mater</name>
    <dbReference type="NCBI Taxonomy" id="1540090"/>
    <lineage>
        <taxon>Viruses</taxon>
        <taxon>Duplodnaviria</taxon>
        <taxon>Heunggongvirae</taxon>
        <taxon>Uroviricota</taxon>
        <taxon>Caudoviricetes</taxon>
        <taxon>Herelleviridae</taxon>
        <taxon>Bastillevirinae</taxon>
        <taxon>Matervirus</taxon>
        <taxon>Matervirus mater</taxon>
    </lineage>
</organism>
<dbReference type="RefSeq" id="YP_009151047.1">
    <property type="nucleotide sequence ID" value="NC_027366.1"/>
</dbReference>
<accession>A0A0A0RMF8</accession>
<evidence type="ECO:0000313" key="1">
    <source>
        <dbReference type="EMBL" id="AIW03245.1"/>
    </source>
</evidence>